<dbReference type="PANTHER" id="PTHR33112">
    <property type="entry name" value="DOMAIN PROTEIN, PUTATIVE-RELATED"/>
    <property type="match status" value="1"/>
</dbReference>
<dbReference type="PANTHER" id="PTHR33112:SF16">
    <property type="entry name" value="HETEROKARYON INCOMPATIBILITY DOMAIN-CONTAINING PROTEIN"/>
    <property type="match status" value="1"/>
</dbReference>
<evidence type="ECO:0000313" key="3">
    <source>
        <dbReference type="Proteomes" id="UP000800035"/>
    </source>
</evidence>
<evidence type="ECO:0000259" key="1">
    <source>
        <dbReference type="Pfam" id="PF06985"/>
    </source>
</evidence>
<protein>
    <recommendedName>
        <fullName evidence="1">Heterokaryon incompatibility domain-containing protein</fullName>
    </recommendedName>
</protein>
<dbReference type="InterPro" id="IPR010730">
    <property type="entry name" value="HET"/>
</dbReference>
<feature type="non-terminal residue" evidence="2">
    <location>
        <position position="129"/>
    </location>
</feature>
<dbReference type="Proteomes" id="UP000800035">
    <property type="component" value="Unassembled WGS sequence"/>
</dbReference>
<gene>
    <name evidence="2" type="ORF">CC80DRAFT_393714</name>
</gene>
<proteinExistence type="predicted"/>
<dbReference type="EMBL" id="ML976977">
    <property type="protein sequence ID" value="KAF1963746.1"/>
    <property type="molecule type" value="Genomic_DNA"/>
</dbReference>
<feature type="domain" description="Heterokaryon incompatibility" evidence="1">
    <location>
        <begin position="60"/>
        <end position="125"/>
    </location>
</feature>
<keyword evidence="3" id="KW-1185">Reference proteome</keyword>
<reference evidence="2" key="1">
    <citation type="journal article" date="2020" name="Stud. Mycol.">
        <title>101 Dothideomycetes genomes: a test case for predicting lifestyles and emergence of pathogens.</title>
        <authorList>
            <person name="Haridas S."/>
            <person name="Albert R."/>
            <person name="Binder M."/>
            <person name="Bloem J."/>
            <person name="Labutti K."/>
            <person name="Salamov A."/>
            <person name="Andreopoulos B."/>
            <person name="Baker S."/>
            <person name="Barry K."/>
            <person name="Bills G."/>
            <person name="Bluhm B."/>
            <person name="Cannon C."/>
            <person name="Castanera R."/>
            <person name="Culley D."/>
            <person name="Daum C."/>
            <person name="Ezra D."/>
            <person name="Gonzalez J."/>
            <person name="Henrissat B."/>
            <person name="Kuo A."/>
            <person name="Liang C."/>
            <person name="Lipzen A."/>
            <person name="Lutzoni F."/>
            <person name="Magnuson J."/>
            <person name="Mondo S."/>
            <person name="Nolan M."/>
            <person name="Ohm R."/>
            <person name="Pangilinan J."/>
            <person name="Park H.-J."/>
            <person name="Ramirez L."/>
            <person name="Alfaro M."/>
            <person name="Sun H."/>
            <person name="Tritt A."/>
            <person name="Yoshinaga Y."/>
            <person name="Zwiers L.-H."/>
            <person name="Turgeon B."/>
            <person name="Goodwin S."/>
            <person name="Spatafora J."/>
            <person name="Crous P."/>
            <person name="Grigoriev I."/>
        </authorList>
    </citation>
    <scope>NUCLEOTIDE SEQUENCE</scope>
    <source>
        <strain evidence="2">CBS 675.92</strain>
    </source>
</reference>
<dbReference type="AlphaFoldDB" id="A0A6A5ULF0"/>
<dbReference type="Pfam" id="PF06985">
    <property type="entry name" value="HET"/>
    <property type="match status" value="1"/>
</dbReference>
<organism evidence="2 3">
    <name type="scientific">Byssothecium circinans</name>
    <dbReference type="NCBI Taxonomy" id="147558"/>
    <lineage>
        <taxon>Eukaryota</taxon>
        <taxon>Fungi</taxon>
        <taxon>Dikarya</taxon>
        <taxon>Ascomycota</taxon>
        <taxon>Pezizomycotina</taxon>
        <taxon>Dothideomycetes</taxon>
        <taxon>Pleosporomycetidae</taxon>
        <taxon>Pleosporales</taxon>
        <taxon>Massarineae</taxon>
        <taxon>Massarinaceae</taxon>
        <taxon>Byssothecium</taxon>
    </lineage>
</organism>
<accession>A0A6A5ULF0</accession>
<feature type="non-terminal residue" evidence="2">
    <location>
        <position position="1"/>
    </location>
</feature>
<name>A0A6A5ULF0_9PLEO</name>
<sequence length="129" mass="15534">RLRVVDRWLALCQRYHKRCIRHSIPRSEFLVPSRLIDLRQPSRPRLILNHALTKLSNIQYATASHRWRDEMMPKLLLVNIDDMRRAITGEFHTLGLQRCHRDYEKTSIRYFWIDALCIVHDDPCDVDQE</sequence>
<evidence type="ECO:0000313" key="2">
    <source>
        <dbReference type="EMBL" id="KAF1963746.1"/>
    </source>
</evidence>